<evidence type="ECO:0000313" key="2">
    <source>
        <dbReference type="EMBL" id="ODA30126.1"/>
    </source>
</evidence>
<dbReference type="STRING" id="1080227.A8L45_21025"/>
<gene>
    <name evidence="2" type="ORF">A8L45_21025</name>
</gene>
<keyword evidence="3" id="KW-1185">Reference proteome</keyword>
<dbReference type="PANTHER" id="PTHR36837:SF4">
    <property type="entry name" value="BLR0908 PROTEIN"/>
    <property type="match status" value="1"/>
</dbReference>
<feature type="domain" description="PHB de-polymerase C-terminal" evidence="1">
    <location>
        <begin position="204"/>
        <end position="404"/>
    </location>
</feature>
<dbReference type="EMBL" id="LYBM01000058">
    <property type="protein sequence ID" value="ODA30126.1"/>
    <property type="molecule type" value="Genomic_DNA"/>
</dbReference>
<dbReference type="AlphaFoldDB" id="A0A1C3EA57"/>
<comment type="caution">
    <text evidence="2">The sequence shown here is derived from an EMBL/GenBank/DDBJ whole genome shotgun (WGS) entry which is preliminary data.</text>
</comment>
<dbReference type="RefSeq" id="WP_068905320.1">
    <property type="nucleotide sequence ID" value="NZ_JBHUIF010000009.1"/>
</dbReference>
<accession>A0A1C3EA57</accession>
<evidence type="ECO:0000313" key="3">
    <source>
        <dbReference type="Proteomes" id="UP000094936"/>
    </source>
</evidence>
<dbReference type="SUPFAM" id="SSF53474">
    <property type="entry name" value="alpha/beta-Hydrolases"/>
    <property type="match status" value="1"/>
</dbReference>
<dbReference type="Pfam" id="PF06850">
    <property type="entry name" value="PHB_depo_C"/>
    <property type="match status" value="1"/>
</dbReference>
<dbReference type="PIRSF" id="PIRSF020818">
    <property type="entry name" value="PHB_depoly_PhaZ"/>
    <property type="match status" value="1"/>
</dbReference>
<sequence length="418" mass="47481">MLYQMNAAYMDSIKPLNSWSRFVRDLNGVPWNVFKASWPCRTLDASFELIERLTDCYEEPEWGLNTAEINGETLAIQQNVIANKPYCNLLHFRRSKAQPNQSKVLFIAPLSGHFATLIRGTIKEFLPHNDVYVTDWINARDVPMEQGVFHFDDFVDYLIEFLELLGPDTHVVAVCQPCVPLLVATSVMSKQDNPALPASITLMGGPVDTSISPTEVNDYASGKDYEWFQSNVISKVPDNYKGAGQLVYPGFVQLSGFMSMNIDSHVQKHFRFFSDLVRGDGDNAEAHRKFYNEYLAVMDLPAHFYLDTIKRVFLDRNLAKGNLHYRDQLIDLGDIKKTAILTVEGELDDITGKGQTSAALTLCKNVKASRKEHYEQKGVGHYGIFNGRRYREFIAPKIKAFQIKTDKQAKRMKASKNK</sequence>
<dbReference type="InterPro" id="IPR009656">
    <property type="entry name" value="PHB_depo_C"/>
</dbReference>
<evidence type="ECO:0000259" key="1">
    <source>
        <dbReference type="Pfam" id="PF06850"/>
    </source>
</evidence>
<organism evidence="2 3">
    <name type="scientific">Veronia pacifica</name>
    <dbReference type="NCBI Taxonomy" id="1080227"/>
    <lineage>
        <taxon>Bacteria</taxon>
        <taxon>Pseudomonadati</taxon>
        <taxon>Pseudomonadota</taxon>
        <taxon>Gammaproteobacteria</taxon>
        <taxon>Vibrionales</taxon>
        <taxon>Vibrionaceae</taxon>
        <taxon>Veronia</taxon>
    </lineage>
</organism>
<dbReference type="PANTHER" id="PTHR36837">
    <property type="entry name" value="POLY(3-HYDROXYALKANOATE) POLYMERASE SUBUNIT PHAC"/>
    <property type="match status" value="1"/>
</dbReference>
<dbReference type="InterPro" id="IPR029058">
    <property type="entry name" value="AB_hydrolase_fold"/>
</dbReference>
<dbReference type="Proteomes" id="UP000094936">
    <property type="component" value="Unassembled WGS sequence"/>
</dbReference>
<dbReference type="OrthoDB" id="9800634at2"/>
<reference evidence="2 3" key="1">
    <citation type="submission" date="2016-05" db="EMBL/GenBank/DDBJ databases">
        <title>Genomic Taxonomy of the Vibrionaceae.</title>
        <authorList>
            <person name="Gomez-Gil B."/>
            <person name="Enciso-Ibarra J."/>
        </authorList>
    </citation>
    <scope>NUCLEOTIDE SEQUENCE [LARGE SCALE GENOMIC DNA]</scope>
    <source>
        <strain evidence="2 3">CAIM 1920</strain>
    </source>
</reference>
<dbReference type="InterPro" id="IPR010915">
    <property type="entry name" value="PHB_depoly_PhaZ"/>
</dbReference>
<proteinExistence type="predicted"/>
<dbReference type="InterPro" id="IPR051321">
    <property type="entry name" value="PHA/PHB_synthase"/>
</dbReference>
<dbReference type="NCBIfam" id="TIGR01849">
    <property type="entry name" value="PHB_depoly_PhaZ"/>
    <property type="match status" value="1"/>
</dbReference>
<name>A0A1C3EA57_9GAMM</name>
<protein>
    <submittedName>
        <fullName evidence="2">Poly(3-hydroxybutyrate) depolymerase</fullName>
    </submittedName>
</protein>